<gene>
    <name evidence="2" type="ORF">SEMRO_1023_G232480.1</name>
</gene>
<organism evidence="2 3">
    <name type="scientific">Seminavis robusta</name>
    <dbReference type="NCBI Taxonomy" id="568900"/>
    <lineage>
        <taxon>Eukaryota</taxon>
        <taxon>Sar</taxon>
        <taxon>Stramenopiles</taxon>
        <taxon>Ochrophyta</taxon>
        <taxon>Bacillariophyta</taxon>
        <taxon>Bacillariophyceae</taxon>
        <taxon>Bacillariophycidae</taxon>
        <taxon>Naviculales</taxon>
        <taxon>Naviculaceae</taxon>
        <taxon>Seminavis</taxon>
    </lineage>
</organism>
<feature type="transmembrane region" description="Helical" evidence="1">
    <location>
        <begin position="52"/>
        <end position="72"/>
    </location>
</feature>
<evidence type="ECO:0000313" key="2">
    <source>
        <dbReference type="EMBL" id="CAB9519517.1"/>
    </source>
</evidence>
<accession>A0A9N8EDM5</accession>
<protein>
    <submittedName>
        <fullName evidence="2">Uncharacterized protein</fullName>
    </submittedName>
</protein>
<evidence type="ECO:0000256" key="1">
    <source>
        <dbReference type="SAM" id="Phobius"/>
    </source>
</evidence>
<dbReference type="AlphaFoldDB" id="A0A9N8EDM5"/>
<sequence>MSERWIIESVARKKAHDIHTYERQAALTAERELLAKNQQTNKTTISKMNSTILSILVLALVATFSQAFAPVMPAARPSTSLFIENAYLRGGKPSWEFESETMFVEEPKAAAPKKAAPKKVAKKAAPAKKAAFKLFK</sequence>
<proteinExistence type="predicted"/>
<dbReference type="EMBL" id="CAICTM010001021">
    <property type="protein sequence ID" value="CAB9519517.1"/>
    <property type="molecule type" value="Genomic_DNA"/>
</dbReference>
<reference evidence="2" key="1">
    <citation type="submission" date="2020-06" db="EMBL/GenBank/DDBJ databases">
        <authorList>
            <consortium name="Plant Systems Biology data submission"/>
        </authorList>
    </citation>
    <scope>NUCLEOTIDE SEQUENCE</scope>
    <source>
        <strain evidence="2">D6</strain>
    </source>
</reference>
<comment type="caution">
    <text evidence="2">The sequence shown here is derived from an EMBL/GenBank/DDBJ whole genome shotgun (WGS) entry which is preliminary data.</text>
</comment>
<keyword evidence="1" id="KW-0472">Membrane</keyword>
<evidence type="ECO:0000313" key="3">
    <source>
        <dbReference type="Proteomes" id="UP001153069"/>
    </source>
</evidence>
<keyword evidence="3" id="KW-1185">Reference proteome</keyword>
<dbReference type="Proteomes" id="UP001153069">
    <property type="component" value="Unassembled WGS sequence"/>
</dbReference>
<keyword evidence="1" id="KW-0812">Transmembrane</keyword>
<name>A0A9N8EDM5_9STRA</name>
<keyword evidence="1" id="KW-1133">Transmembrane helix</keyword>